<dbReference type="InterPro" id="IPR023271">
    <property type="entry name" value="Aquaporin-like"/>
</dbReference>
<dbReference type="GO" id="GO:0015250">
    <property type="term" value="F:water channel activity"/>
    <property type="evidence" value="ECO:0007669"/>
    <property type="project" value="TreeGrafter"/>
</dbReference>
<evidence type="ECO:0000256" key="6">
    <source>
        <dbReference type="ARBA" id="ARBA00023136"/>
    </source>
</evidence>
<reference evidence="9 10" key="1">
    <citation type="submission" date="2021-02" db="EMBL/GenBank/DDBJ databases">
        <title>Genome assembly of Pseudopithomyces chartarum.</title>
        <authorList>
            <person name="Jauregui R."/>
            <person name="Singh J."/>
            <person name="Voisey C."/>
        </authorList>
    </citation>
    <scope>NUCLEOTIDE SEQUENCE [LARGE SCALE GENOMIC DNA]</scope>
    <source>
        <strain evidence="9 10">AGR01</strain>
    </source>
</reference>
<keyword evidence="6 8" id="KW-0472">Membrane</keyword>
<evidence type="ECO:0000256" key="4">
    <source>
        <dbReference type="ARBA" id="ARBA00022692"/>
    </source>
</evidence>
<sequence length="726" mass="80235">MSGSSSNARPAGLTQRTSTWRTQASLQGRSNIERQPTVPLDRMGSSATLGDTGSTRQANRQQTAEGSVREQQSNLQQQQTEKKTEDRFYVDNDYYSLNPWYERDPPRPLFGLGRPFPRTVRPGMLRGRKQGEDRDDRDQGKDQGEDQGEVQKADAQGPPVLQIPPRIDEHGEHHLPPDRFEAEIDGRLFIVTRADETNRTDSFERGVGREDQYKENQPNPDSHFGLQSPTLMPDSMGDNFHGDHPPLEDNQSSHTADTAETQAEKKDNRDREKQAIQNYYNTYRNPLARLRARYPEAFAEFLATTIYLFFGIAGTLYSITYPAAEGDYITQSWAWGLAVTAGIYVGGGISGSHMNPWISVAFSVFRGFPWKLCLMYVCAQILAGFAAGALAWAIYRDAIIHIDPQLTPSMTGKAFYTIPQDYISVATAFFNNFLSAALYTCVAFAIGDDSNTPPGSGMSALIYGLMSFLLCICFGYNGLGVSPARDLGPRFVAWWVGYGTETFSSGWWAYGPIAAGLSGALTGAFVYDVFVFVDEFILDLQPLLPSPGRKAPPLPSLAPLAANCSPSPTLYKYLPPSKLFSPQPFPTSHTHLQLRHRTQPNHHLTTTNTITKMYILTLLFATLLATLTTAAPSQPTTIPPERNPYDVAGHALMINSFPVALFVGDTCEETTNLLGHPIGNYGVLADHECQFFADVACTNSIYTIRGPVEGEFPEAKRPVQAQCSRV</sequence>
<feature type="transmembrane region" description="Helical" evidence="8">
    <location>
        <begin position="458"/>
        <end position="479"/>
    </location>
</feature>
<feature type="compositionally biased region" description="Basic and acidic residues" evidence="7">
    <location>
        <begin position="262"/>
        <end position="272"/>
    </location>
</feature>
<keyword evidence="10" id="KW-1185">Reference proteome</keyword>
<comment type="similarity">
    <text evidence="2">Belongs to the MIP/aquaporin (TC 1.A.8) family.</text>
</comment>
<gene>
    <name evidence="9" type="ORF">GRF29_106g1551281</name>
</gene>
<dbReference type="Proteomes" id="UP001280581">
    <property type="component" value="Unassembled WGS sequence"/>
</dbReference>
<feature type="compositionally biased region" description="Polar residues" evidence="7">
    <location>
        <begin position="215"/>
        <end position="230"/>
    </location>
</feature>
<dbReference type="InterPro" id="IPR000425">
    <property type="entry name" value="MIP"/>
</dbReference>
<evidence type="ECO:0000313" key="10">
    <source>
        <dbReference type="Proteomes" id="UP001280581"/>
    </source>
</evidence>
<dbReference type="GO" id="GO:0005886">
    <property type="term" value="C:plasma membrane"/>
    <property type="evidence" value="ECO:0007669"/>
    <property type="project" value="TreeGrafter"/>
</dbReference>
<evidence type="ECO:0008006" key="11">
    <source>
        <dbReference type="Google" id="ProtNLM"/>
    </source>
</evidence>
<feature type="region of interest" description="Disordered" evidence="7">
    <location>
        <begin position="1"/>
        <end position="177"/>
    </location>
</feature>
<keyword evidence="5 8" id="KW-1133">Transmembrane helix</keyword>
<feature type="region of interest" description="Disordered" evidence="7">
    <location>
        <begin position="200"/>
        <end position="272"/>
    </location>
</feature>
<evidence type="ECO:0000256" key="1">
    <source>
        <dbReference type="ARBA" id="ARBA00004141"/>
    </source>
</evidence>
<dbReference type="PANTHER" id="PTHR43829:SF24">
    <property type="entry name" value="MIP AQUAPORIN (EUROFUNG)"/>
    <property type="match status" value="1"/>
</dbReference>
<feature type="compositionally biased region" description="Polar residues" evidence="7">
    <location>
        <begin position="1"/>
        <end position="34"/>
    </location>
</feature>
<feature type="transmembrane region" description="Helical" evidence="8">
    <location>
        <begin position="372"/>
        <end position="395"/>
    </location>
</feature>
<evidence type="ECO:0000256" key="8">
    <source>
        <dbReference type="SAM" id="Phobius"/>
    </source>
</evidence>
<feature type="compositionally biased region" description="Basic and acidic residues" evidence="7">
    <location>
        <begin position="166"/>
        <end position="177"/>
    </location>
</feature>
<feature type="compositionally biased region" description="Basic and acidic residues" evidence="7">
    <location>
        <begin position="129"/>
        <end position="152"/>
    </location>
</feature>
<evidence type="ECO:0000313" key="9">
    <source>
        <dbReference type="EMBL" id="KAK3204071.1"/>
    </source>
</evidence>
<dbReference type="SUPFAM" id="SSF81338">
    <property type="entry name" value="Aquaporin-like"/>
    <property type="match status" value="1"/>
</dbReference>
<evidence type="ECO:0000256" key="5">
    <source>
        <dbReference type="ARBA" id="ARBA00022989"/>
    </source>
</evidence>
<feature type="transmembrane region" description="Helical" evidence="8">
    <location>
        <begin position="332"/>
        <end position="351"/>
    </location>
</feature>
<dbReference type="Gene3D" id="1.20.1080.10">
    <property type="entry name" value="Glycerol uptake facilitator protein"/>
    <property type="match status" value="1"/>
</dbReference>
<feature type="transmembrane region" description="Helical" evidence="8">
    <location>
        <begin position="613"/>
        <end position="631"/>
    </location>
</feature>
<dbReference type="Pfam" id="PF00230">
    <property type="entry name" value="MIP"/>
    <property type="match status" value="1"/>
</dbReference>
<keyword evidence="3" id="KW-0813">Transport</keyword>
<name>A0AAN6LVP6_9PLEO</name>
<comment type="subcellular location">
    <subcellularLocation>
        <location evidence="1">Membrane</location>
        <topology evidence="1">Multi-pass membrane protein</topology>
    </subcellularLocation>
</comment>
<dbReference type="EMBL" id="WVTA01000010">
    <property type="protein sequence ID" value="KAK3204071.1"/>
    <property type="molecule type" value="Genomic_DNA"/>
</dbReference>
<dbReference type="PRINTS" id="PR00783">
    <property type="entry name" value="MINTRINSICP"/>
</dbReference>
<comment type="caution">
    <text evidence="9">The sequence shown here is derived from an EMBL/GenBank/DDBJ whole genome shotgun (WGS) entry which is preliminary data.</text>
</comment>
<dbReference type="InterPro" id="IPR050363">
    <property type="entry name" value="MIP/Aquaporin"/>
</dbReference>
<feature type="transmembrane region" description="Helical" evidence="8">
    <location>
        <begin position="507"/>
        <end position="533"/>
    </location>
</feature>
<feature type="transmembrane region" description="Helical" evidence="8">
    <location>
        <begin position="297"/>
        <end position="320"/>
    </location>
</feature>
<dbReference type="AlphaFoldDB" id="A0AAN6LVP6"/>
<feature type="compositionally biased region" description="Polar residues" evidence="7">
    <location>
        <begin position="45"/>
        <end position="65"/>
    </location>
</feature>
<evidence type="ECO:0000256" key="3">
    <source>
        <dbReference type="ARBA" id="ARBA00022448"/>
    </source>
</evidence>
<feature type="compositionally biased region" description="Polar residues" evidence="7">
    <location>
        <begin position="249"/>
        <end position="261"/>
    </location>
</feature>
<dbReference type="PANTHER" id="PTHR43829">
    <property type="entry name" value="AQUAPORIN OR AQUAGLYCEROPORIN RELATED"/>
    <property type="match status" value="1"/>
</dbReference>
<accession>A0AAN6LVP6</accession>
<organism evidence="9 10">
    <name type="scientific">Pseudopithomyces chartarum</name>
    <dbReference type="NCBI Taxonomy" id="1892770"/>
    <lineage>
        <taxon>Eukaryota</taxon>
        <taxon>Fungi</taxon>
        <taxon>Dikarya</taxon>
        <taxon>Ascomycota</taxon>
        <taxon>Pezizomycotina</taxon>
        <taxon>Dothideomycetes</taxon>
        <taxon>Pleosporomycetidae</taxon>
        <taxon>Pleosporales</taxon>
        <taxon>Massarineae</taxon>
        <taxon>Didymosphaeriaceae</taxon>
        <taxon>Pseudopithomyces</taxon>
    </lineage>
</organism>
<feature type="transmembrane region" description="Helical" evidence="8">
    <location>
        <begin position="422"/>
        <end position="446"/>
    </location>
</feature>
<feature type="compositionally biased region" description="Basic and acidic residues" evidence="7">
    <location>
        <begin position="80"/>
        <end position="90"/>
    </location>
</feature>
<proteinExistence type="inferred from homology"/>
<protein>
    <recommendedName>
        <fullName evidence="11">Aquaporin-like protein</fullName>
    </recommendedName>
</protein>
<keyword evidence="4 8" id="KW-0812">Transmembrane</keyword>
<feature type="compositionally biased region" description="Basic and acidic residues" evidence="7">
    <location>
        <begin position="200"/>
        <end position="214"/>
    </location>
</feature>
<dbReference type="GO" id="GO:0015254">
    <property type="term" value="F:glycerol channel activity"/>
    <property type="evidence" value="ECO:0007669"/>
    <property type="project" value="TreeGrafter"/>
</dbReference>
<evidence type="ECO:0000256" key="7">
    <source>
        <dbReference type="SAM" id="MobiDB-lite"/>
    </source>
</evidence>
<evidence type="ECO:0000256" key="2">
    <source>
        <dbReference type="ARBA" id="ARBA00006175"/>
    </source>
</evidence>